<dbReference type="GO" id="GO:0003677">
    <property type="term" value="F:DNA binding"/>
    <property type="evidence" value="ECO:0007669"/>
    <property type="project" value="InterPro"/>
</dbReference>
<name>A0A1J5TLC7_9ARCH</name>
<dbReference type="CDD" id="cd00093">
    <property type="entry name" value="HTH_XRE"/>
    <property type="match status" value="1"/>
</dbReference>
<proteinExistence type="predicted"/>
<dbReference type="InterPro" id="IPR001387">
    <property type="entry name" value="Cro/C1-type_HTH"/>
</dbReference>
<dbReference type="SMART" id="SM00530">
    <property type="entry name" value="HTH_XRE"/>
    <property type="match status" value="1"/>
</dbReference>
<accession>A0A1J5TLC7</accession>
<dbReference type="PROSITE" id="PS50943">
    <property type="entry name" value="HTH_CROC1"/>
    <property type="match status" value="1"/>
</dbReference>
<comment type="caution">
    <text evidence="2">The sequence shown here is derived from an EMBL/GenBank/DDBJ whole genome shotgun (WGS) entry which is preliminary data.</text>
</comment>
<feature type="domain" description="HTH cro/C1-type" evidence="1">
    <location>
        <begin position="15"/>
        <end position="69"/>
    </location>
</feature>
<dbReference type="SUPFAM" id="SSF47413">
    <property type="entry name" value="lambda repressor-like DNA-binding domains"/>
    <property type="match status" value="1"/>
</dbReference>
<organism evidence="2 3">
    <name type="scientific">Marine Group III euryarchaeote CG-Epi4</name>
    <dbReference type="NCBI Taxonomy" id="1888998"/>
    <lineage>
        <taxon>Archaea</taxon>
        <taxon>Methanobacteriati</taxon>
        <taxon>Thermoplasmatota</taxon>
        <taxon>Thermoplasmata</taxon>
        <taxon>Candidatus Thermoprofundales</taxon>
    </lineage>
</organism>
<gene>
    <name evidence="2" type="ORF">BEU01_03275</name>
</gene>
<dbReference type="Proteomes" id="UP000183375">
    <property type="component" value="Unassembled WGS sequence"/>
</dbReference>
<dbReference type="InterPro" id="IPR010982">
    <property type="entry name" value="Lambda_DNA-bd_dom_sf"/>
</dbReference>
<dbReference type="Gene3D" id="1.10.260.40">
    <property type="entry name" value="lambda repressor-like DNA-binding domains"/>
    <property type="match status" value="1"/>
</dbReference>
<dbReference type="EMBL" id="MIYX01000015">
    <property type="protein sequence ID" value="OIR20947.1"/>
    <property type="molecule type" value="Genomic_DNA"/>
</dbReference>
<evidence type="ECO:0000259" key="1">
    <source>
        <dbReference type="PROSITE" id="PS50943"/>
    </source>
</evidence>
<protein>
    <recommendedName>
        <fullName evidence="1">HTH cro/C1-type domain-containing protein</fullName>
    </recommendedName>
</protein>
<evidence type="ECO:0000313" key="3">
    <source>
        <dbReference type="Proteomes" id="UP000183375"/>
    </source>
</evidence>
<sequence length="218" mass="24501">MAGEIVISEKPGDTLKKWRTIFKLSQKNLASLLNVKPSVVCDFEKGRRASPGIGTVRKFVEAMVEYDKAQGSKIISSMFSKDNNSAVYDIREFNTGAAISKLIHNIEGEILSGNKDILERPIYGYTIVDSLKAITTFNVFGDLYGWSNERALFFSGVHYGRSPMIAIRAHPVKPRVVIYIKPKTIDKLATKLAEMERIVLVKTELDEEQIVTILKKFN</sequence>
<evidence type="ECO:0000313" key="2">
    <source>
        <dbReference type="EMBL" id="OIR20947.1"/>
    </source>
</evidence>
<dbReference type="AlphaFoldDB" id="A0A1J5TLC7"/>
<reference evidence="2 3" key="1">
    <citation type="submission" date="2016-08" db="EMBL/GenBank/DDBJ databases">
        <title>New Insights into Marine Group III Euryarchaeota, from dark to light.</title>
        <authorList>
            <person name="Haro-Moreno J.M."/>
            <person name="Rodriguez-Valera F."/>
            <person name="Lopez-Garcia P."/>
            <person name="Moreira D."/>
            <person name="Martin-Cuadrado A.B."/>
        </authorList>
    </citation>
    <scope>NUCLEOTIDE SEQUENCE [LARGE SCALE GENOMIC DNA]</scope>
    <source>
        <strain evidence="2">CG-Epi4</strain>
    </source>
</reference>